<name>A0A383VJS5_TETOB</name>
<reference evidence="2 3" key="1">
    <citation type="submission" date="2016-10" db="EMBL/GenBank/DDBJ databases">
        <authorList>
            <person name="Cai Z."/>
        </authorList>
    </citation>
    <scope>NUCLEOTIDE SEQUENCE [LARGE SCALE GENOMIC DNA]</scope>
</reference>
<dbReference type="PANTHER" id="PTHR34290:SF2">
    <property type="entry name" value="OS04G0668800 PROTEIN"/>
    <property type="match status" value="1"/>
</dbReference>
<feature type="region of interest" description="Disordered" evidence="1">
    <location>
        <begin position="1"/>
        <end position="41"/>
    </location>
</feature>
<dbReference type="Pfam" id="PF04134">
    <property type="entry name" value="DCC1-like"/>
    <property type="match status" value="1"/>
</dbReference>
<dbReference type="InterPro" id="IPR044691">
    <property type="entry name" value="DCC1_Trx"/>
</dbReference>
<organism evidence="2 3">
    <name type="scientific">Tetradesmus obliquus</name>
    <name type="common">Green alga</name>
    <name type="synonym">Acutodesmus obliquus</name>
    <dbReference type="NCBI Taxonomy" id="3088"/>
    <lineage>
        <taxon>Eukaryota</taxon>
        <taxon>Viridiplantae</taxon>
        <taxon>Chlorophyta</taxon>
        <taxon>core chlorophytes</taxon>
        <taxon>Chlorophyceae</taxon>
        <taxon>CS clade</taxon>
        <taxon>Sphaeropleales</taxon>
        <taxon>Scenedesmaceae</taxon>
        <taxon>Tetradesmus</taxon>
    </lineage>
</organism>
<sequence>MKMMSPASMRAVQRSMAPARRYMSTQQQQSSSTSTHAAAATSEASTSVSLGKWKPGAEIRMLYDGECSLCMKEVKFLQGRDAAAGKIDFVDIAEPSYSPEDNAGITFQAAMERIHAILPDGTIVKDIEVFRRLYEAVGVYGSAGDALARPGQHCHLRHIASAAHVATLPLAQCDAAAAAAVRRKAHPIHHSVLLFFYVGAGQVGGMERLGWVYAITKNKAVEDAGNAVYNVWAKYRTQITGREALDVILARHRAEQEGRTGSLCRDSDGNVTAACDLPGASSSSSSSQ</sequence>
<dbReference type="InterPro" id="IPR007263">
    <property type="entry name" value="DCC1-like"/>
</dbReference>
<gene>
    <name evidence="2" type="ORF">BQ4739_LOCUS6253</name>
</gene>
<evidence type="ECO:0000256" key="1">
    <source>
        <dbReference type="SAM" id="MobiDB-lite"/>
    </source>
</evidence>
<dbReference type="PANTHER" id="PTHR34290">
    <property type="entry name" value="SI:CH73-390P7.2"/>
    <property type="match status" value="1"/>
</dbReference>
<accession>A0A383VJS5</accession>
<protein>
    <recommendedName>
        <fullName evidence="4">Thiol-disulfide oxidoreductase DCC</fullName>
    </recommendedName>
</protein>
<keyword evidence="3" id="KW-1185">Reference proteome</keyword>
<dbReference type="Proteomes" id="UP000256970">
    <property type="component" value="Unassembled WGS sequence"/>
</dbReference>
<feature type="compositionally biased region" description="Low complexity" evidence="1">
    <location>
        <begin position="24"/>
        <end position="41"/>
    </location>
</feature>
<evidence type="ECO:0008006" key="4">
    <source>
        <dbReference type="Google" id="ProtNLM"/>
    </source>
</evidence>
<proteinExistence type="predicted"/>
<evidence type="ECO:0000313" key="3">
    <source>
        <dbReference type="Proteomes" id="UP000256970"/>
    </source>
</evidence>
<dbReference type="EMBL" id="FNXT01000662">
    <property type="protein sequence ID" value="SZX65787.1"/>
    <property type="molecule type" value="Genomic_DNA"/>
</dbReference>
<dbReference type="AlphaFoldDB" id="A0A383VJS5"/>
<evidence type="ECO:0000313" key="2">
    <source>
        <dbReference type="EMBL" id="SZX65787.1"/>
    </source>
</evidence>
<dbReference type="GO" id="GO:0015035">
    <property type="term" value="F:protein-disulfide reductase activity"/>
    <property type="evidence" value="ECO:0007669"/>
    <property type="project" value="InterPro"/>
</dbReference>